<gene>
    <name evidence="1" type="ORF">GSCOC_T00013659001</name>
</gene>
<keyword evidence="2" id="KW-1185">Reference proteome</keyword>
<proteinExistence type="predicted"/>
<dbReference type="STRING" id="49390.A0A068V9Q0"/>
<organism evidence="1 2">
    <name type="scientific">Coffea canephora</name>
    <name type="common">Robusta coffee</name>
    <dbReference type="NCBI Taxonomy" id="49390"/>
    <lineage>
        <taxon>Eukaryota</taxon>
        <taxon>Viridiplantae</taxon>
        <taxon>Streptophyta</taxon>
        <taxon>Embryophyta</taxon>
        <taxon>Tracheophyta</taxon>
        <taxon>Spermatophyta</taxon>
        <taxon>Magnoliopsida</taxon>
        <taxon>eudicotyledons</taxon>
        <taxon>Gunneridae</taxon>
        <taxon>Pentapetalae</taxon>
        <taxon>asterids</taxon>
        <taxon>lamiids</taxon>
        <taxon>Gentianales</taxon>
        <taxon>Rubiaceae</taxon>
        <taxon>Ixoroideae</taxon>
        <taxon>Gardenieae complex</taxon>
        <taxon>Bertiereae - Coffeeae clade</taxon>
        <taxon>Coffeeae</taxon>
        <taxon>Coffea</taxon>
    </lineage>
</organism>
<sequence>MVMAKVVDELARKTPGIKSHAIEAFSAELVSQFHAEHHKEGSTADIDVISGSVGDTAELGISEAFKVKRSVLLSATEAAEMILRVDADITCAPCRREDRM</sequence>
<dbReference type="SUPFAM" id="SSF48592">
    <property type="entry name" value="GroEL equatorial domain-like"/>
    <property type="match status" value="1"/>
</dbReference>
<name>A0A068V9Q0_COFCA</name>
<dbReference type="Proteomes" id="UP000295252">
    <property type="component" value="Chromosome II"/>
</dbReference>
<dbReference type="Gene3D" id="1.10.560.10">
    <property type="entry name" value="GroEL-like equatorial domain"/>
    <property type="match status" value="1"/>
</dbReference>
<dbReference type="Gramene" id="CDP17247">
    <property type="protein sequence ID" value="CDP17247"/>
    <property type="gene ID" value="GSCOC_T00013659001"/>
</dbReference>
<evidence type="ECO:0000313" key="2">
    <source>
        <dbReference type="Proteomes" id="UP000295252"/>
    </source>
</evidence>
<dbReference type="InterPro" id="IPR027413">
    <property type="entry name" value="GROEL-like_equatorial_sf"/>
</dbReference>
<dbReference type="PhylomeDB" id="A0A068V9Q0"/>
<dbReference type="EMBL" id="HG739233">
    <property type="protein sequence ID" value="CDP17247.1"/>
    <property type="molecule type" value="Genomic_DNA"/>
</dbReference>
<dbReference type="OMA" id="ADITCAP"/>
<dbReference type="Pfam" id="PF00118">
    <property type="entry name" value="Cpn60_TCP1"/>
    <property type="match status" value="1"/>
</dbReference>
<dbReference type="InterPro" id="IPR002423">
    <property type="entry name" value="Cpn60/GroEL/TCP-1"/>
</dbReference>
<protein>
    <submittedName>
        <fullName evidence="1">Uncharacterized protein</fullName>
    </submittedName>
</protein>
<dbReference type="AlphaFoldDB" id="A0A068V9Q0"/>
<dbReference type="OrthoDB" id="10259763at2759"/>
<dbReference type="GO" id="GO:0005524">
    <property type="term" value="F:ATP binding"/>
    <property type="evidence" value="ECO:0007669"/>
    <property type="project" value="InterPro"/>
</dbReference>
<dbReference type="InParanoid" id="A0A068V9Q0"/>
<accession>A0A068V9Q0</accession>
<reference evidence="2" key="1">
    <citation type="journal article" date="2014" name="Science">
        <title>The coffee genome provides insight into the convergent evolution of caffeine biosynthesis.</title>
        <authorList>
            <person name="Denoeud F."/>
            <person name="Carretero-Paulet L."/>
            <person name="Dereeper A."/>
            <person name="Droc G."/>
            <person name="Guyot R."/>
            <person name="Pietrella M."/>
            <person name="Zheng C."/>
            <person name="Alberti A."/>
            <person name="Anthony F."/>
            <person name="Aprea G."/>
            <person name="Aury J.M."/>
            <person name="Bento P."/>
            <person name="Bernard M."/>
            <person name="Bocs S."/>
            <person name="Campa C."/>
            <person name="Cenci A."/>
            <person name="Combes M.C."/>
            <person name="Crouzillat D."/>
            <person name="Da Silva C."/>
            <person name="Daddiego L."/>
            <person name="De Bellis F."/>
            <person name="Dussert S."/>
            <person name="Garsmeur O."/>
            <person name="Gayraud T."/>
            <person name="Guignon V."/>
            <person name="Jahn K."/>
            <person name="Jamilloux V."/>
            <person name="Joet T."/>
            <person name="Labadie K."/>
            <person name="Lan T."/>
            <person name="Leclercq J."/>
            <person name="Lepelley M."/>
            <person name="Leroy T."/>
            <person name="Li L.T."/>
            <person name="Librado P."/>
            <person name="Lopez L."/>
            <person name="Munoz A."/>
            <person name="Noel B."/>
            <person name="Pallavicini A."/>
            <person name="Perrotta G."/>
            <person name="Poncet V."/>
            <person name="Pot D."/>
            <person name="Priyono X."/>
            <person name="Rigoreau M."/>
            <person name="Rouard M."/>
            <person name="Rozas J."/>
            <person name="Tranchant-Dubreuil C."/>
            <person name="VanBuren R."/>
            <person name="Zhang Q."/>
            <person name="Andrade A.C."/>
            <person name="Argout X."/>
            <person name="Bertrand B."/>
            <person name="de Kochko A."/>
            <person name="Graziosi G."/>
            <person name="Henry R.J."/>
            <person name="Jayarama X."/>
            <person name="Ming R."/>
            <person name="Nagai C."/>
            <person name="Rounsley S."/>
            <person name="Sankoff D."/>
            <person name="Giuliano G."/>
            <person name="Albert V.A."/>
            <person name="Wincker P."/>
            <person name="Lashermes P."/>
        </authorList>
    </citation>
    <scope>NUCLEOTIDE SEQUENCE [LARGE SCALE GENOMIC DNA]</scope>
    <source>
        <strain evidence="2">cv. DH200-94</strain>
    </source>
</reference>
<evidence type="ECO:0000313" key="1">
    <source>
        <dbReference type="EMBL" id="CDP17247.1"/>
    </source>
</evidence>